<proteinExistence type="predicted"/>
<protein>
    <submittedName>
        <fullName evidence="3">Type IV/VI secretion system protein, DotU family</fullName>
    </submittedName>
</protein>
<dbReference type="AlphaFoldDB" id="A0A0P1G9Z7"/>
<evidence type="ECO:0000313" key="4">
    <source>
        <dbReference type="Proteomes" id="UP000052022"/>
    </source>
</evidence>
<dbReference type="InterPro" id="IPR017732">
    <property type="entry name" value="T4/T6SS_DotU"/>
</dbReference>
<dbReference type="PANTHER" id="PTHR38033">
    <property type="entry name" value="MEMBRANE PROTEIN-RELATED"/>
    <property type="match status" value="1"/>
</dbReference>
<name>A0A0P1G9Z7_9RHOB</name>
<evidence type="ECO:0000256" key="1">
    <source>
        <dbReference type="SAM" id="Phobius"/>
    </source>
</evidence>
<evidence type="ECO:0000259" key="2">
    <source>
        <dbReference type="Pfam" id="PF09850"/>
    </source>
</evidence>
<dbReference type="Gene3D" id="1.25.40.590">
    <property type="entry name" value="Type IV / VI secretion system, DotU"/>
    <property type="match status" value="1"/>
</dbReference>
<dbReference type="Proteomes" id="UP000052022">
    <property type="component" value="Unassembled WGS sequence"/>
</dbReference>
<dbReference type="Pfam" id="PF09850">
    <property type="entry name" value="DotU"/>
    <property type="match status" value="1"/>
</dbReference>
<keyword evidence="4" id="KW-1185">Reference proteome</keyword>
<evidence type="ECO:0000313" key="3">
    <source>
        <dbReference type="EMBL" id="CUH78380.1"/>
    </source>
</evidence>
<dbReference type="InterPro" id="IPR038522">
    <property type="entry name" value="T4/T6SS_DotU_sf"/>
</dbReference>
<dbReference type="STRING" id="928856.SAMN04488049_10823"/>
<dbReference type="PANTHER" id="PTHR38033:SF1">
    <property type="entry name" value="DOTU FAMILY TYPE IV_VI SECRETION SYSTEM PROTEIN"/>
    <property type="match status" value="1"/>
</dbReference>
<sequence length="295" mass="33009">MTQHASKITQLPTLTLTPQGVAGEAHTLRRLATVSSSDLQVLDRALANYKGSRNQLVNASADLLAVCGTLARVEPTGDMNPTRMELSRAIIDLKYKVAQLDYPPAVAENLCLLFAIALDEFILVSDWGEDCGWENRTLVADLFGFRDGGDRFYQIADRALMQPRALREFLEIVYIFLKLGYRGKYTRGSEHERDRLVARLETAMKLLPVDQEVKPMGRAIKQTRAPARQISLRRKLGAAGLCLVMITVVVWGLRWQQEAAFYSEFQKQRATAQNEAATDFVFSSETGSVAEIPRE</sequence>
<organism evidence="3 4">
    <name type="scientific">Tritonibacter multivorans</name>
    <dbReference type="NCBI Taxonomy" id="928856"/>
    <lineage>
        <taxon>Bacteria</taxon>
        <taxon>Pseudomonadati</taxon>
        <taxon>Pseudomonadota</taxon>
        <taxon>Alphaproteobacteria</taxon>
        <taxon>Rhodobacterales</taxon>
        <taxon>Paracoccaceae</taxon>
        <taxon>Tritonibacter</taxon>
    </lineage>
</organism>
<reference evidence="3 4" key="1">
    <citation type="submission" date="2015-09" db="EMBL/GenBank/DDBJ databases">
        <authorList>
            <consortium name="Swine Surveillance"/>
        </authorList>
    </citation>
    <scope>NUCLEOTIDE SEQUENCE [LARGE SCALE GENOMIC DNA]</scope>
    <source>
        <strain evidence="3 4">CECT 7557</strain>
    </source>
</reference>
<dbReference type="EMBL" id="CYSD01000031">
    <property type="protein sequence ID" value="CUH78380.1"/>
    <property type="molecule type" value="Genomic_DNA"/>
</dbReference>
<dbReference type="OrthoDB" id="345640at2"/>
<keyword evidence="1" id="KW-0472">Membrane</keyword>
<dbReference type="NCBIfam" id="NF038228">
    <property type="entry name" value="IcmH_DotU_IVB"/>
    <property type="match status" value="1"/>
</dbReference>
<dbReference type="RefSeq" id="WP_058289926.1">
    <property type="nucleotide sequence ID" value="NZ_CYSD01000031.1"/>
</dbReference>
<gene>
    <name evidence="3" type="ORF">TRM7557_01851</name>
</gene>
<accession>A0A0P1G9Z7</accession>
<feature type="domain" description="Type IV / VI secretion system DotU" evidence="2">
    <location>
        <begin position="56"/>
        <end position="255"/>
    </location>
</feature>
<keyword evidence="1" id="KW-0812">Transmembrane</keyword>
<feature type="transmembrane region" description="Helical" evidence="1">
    <location>
        <begin position="236"/>
        <end position="253"/>
    </location>
</feature>
<keyword evidence="1" id="KW-1133">Transmembrane helix</keyword>